<evidence type="ECO:0000313" key="2">
    <source>
        <dbReference type="Proteomes" id="UP000254572"/>
    </source>
</evidence>
<dbReference type="InterPro" id="IPR029060">
    <property type="entry name" value="PIN-like_dom_sf"/>
</dbReference>
<dbReference type="SUPFAM" id="SSF88723">
    <property type="entry name" value="PIN domain-like"/>
    <property type="match status" value="1"/>
</dbReference>
<dbReference type="EMBL" id="UFUW01000001">
    <property type="protein sequence ID" value="SUX24531.1"/>
    <property type="molecule type" value="Genomic_DNA"/>
</dbReference>
<sequence length="175" mass="19881">MRYLLDSNIFIQSANLEYRHRFCANFWKLLVELHHQGLVYSIQAVEKEINNKKDDLSAWIAQLPQGFFLDELQAQLEYANIIGWSVGEAQYTDAAKNEFAQGNKADAWLVALAKREGMGIITHETYDPNIKKRIKIPNACRAAGVTVVPFYPFLASIAQGNFDINHNGVTDHLQQ</sequence>
<dbReference type="Pfam" id="PF14367">
    <property type="entry name" value="DUF4411"/>
    <property type="match status" value="1"/>
</dbReference>
<dbReference type="RefSeq" id="WP_115612110.1">
    <property type="nucleotide sequence ID" value="NZ_JBHLZC010000003.1"/>
</dbReference>
<dbReference type="Proteomes" id="UP000254572">
    <property type="component" value="Unassembled WGS sequence"/>
</dbReference>
<keyword evidence="2" id="KW-1185">Reference proteome</keyword>
<name>A0A381EBY5_9GAMM</name>
<gene>
    <name evidence="1" type="ORF">NCTC13294_01921</name>
</gene>
<proteinExistence type="predicted"/>
<reference evidence="1 2" key="1">
    <citation type="submission" date="2018-06" db="EMBL/GenBank/DDBJ databases">
        <authorList>
            <consortium name="Pathogen Informatics"/>
            <person name="Doyle S."/>
        </authorList>
    </citation>
    <scope>NUCLEOTIDE SEQUENCE [LARGE SCALE GENOMIC DNA]</scope>
    <source>
        <strain evidence="1 2">NCTC13294</strain>
    </source>
</reference>
<evidence type="ECO:0000313" key="1">
    <source>
        <dbReference type="EMBL" id="SUX24531.1"/>
    </source>
</evidence>
<dbReference type="InterPro" id="IPR016541">
    <property type="entry name" value="UCP008505"/>
</dbReference>
<organism evidence="1 2">
    <name type="scientific">Cardiobacterium valvarum</name>
    <dbReference type="NCBI Taxonomy" id="194702"/>
    <lineage>
        <taxon>Bacteria</taxon>
        <taxon>Pseudomonadati</taxon>
        <taxon>Pseudomonadota</taxon>
        <taxon>Gammaproteobacteria</taxon>
        <taxon>Cardiobacteriales</taxon>
        <taxon>Cardiobacteriaceae</taxon>
        <taxon>Cardiobacterium</taxon>
    </lineage>
</organism>
<dbReference type="AlphaFoldDB" id="A0A381EBY5"/>
<dbReference type="OrthoDB" id="338425at2"/>
<protein>
    <recommendedName>
        <fullName evidence="3">PIN domain-containing protein</fullName>
    </recommendedName>
</protein>
<accession>A0A381EBY5</accession>
<evidence type="ECO:0008006" key="3">
    <source>
        <dbReference type="Google" id="ProtNLM"/>
    </source>
</evidence>